<comment type="caution">
    <text evidence="2">The sequence shown here is derived from an EMBL/GenBank/DDBJ whole genome shotgun (WGS) entry which is preliminary data.</text>
</comment>
<sequence length="645" mass="69658">MARFGVGSVFRSHKNNDGTVSKYPVGQRQGARKYIQDYTDYWSSRGNADIASVIQNMAIVLSKGESSSSEIMENLRRVHRALLGGVDLEAFHDLSLADPTFEYRLLTTMRTSGGDPLTSLKVFDGSRISGLVNIVSTKTGSENNKDVIAALAGIDGLPDKQSGLSQLVRLQVIPIGDNIYMSLSTKGGFYYRQGDILVPFNRLTDTGLLAEVNELIKEKSIEDAIKKIKEFNEYIDKSEEKIKDTGNLPDQIPVAAIYNRSSDGQNNPDNGKPKGKDQKPQGFSTGGFIDYSVASPIRQKLNSDEAVTATGRLINWGVQMSPPKDGRPQGWGGGVASRIALFSYAADSTPEEAFDLLNDPNPDASERTALDKLRSVITNRNAQETIAKNLIDVFKRNYRNLDSLSIPNDPLAFTNYVQDPANVAVSALWNQFMSPENQGIVSANYKRFYGNDADFSVGSTGRGITKSTSSSASSWNASSKKKKDWSSAGGSQFDASGNLRVGAAAFSDITTVTPAAAPKQVSPAKASTAPVNEIQLAQDLKSTIKVDGNSAMKGVRGSIYQDAYNSTVSDIARAISKTQEFVGDETGIKPPKEAVASFIAEYVKGGYSSPAKYFGSSANSVNADEVAQSFLTNIVPYKDEPADYL</sequence>
<dbReference type="EMBL" id="JAGVSJ010000022">
    <property type="protein sequence ID" value="MBX8632349.1"/>
    <property type="molecule type" value="Genomic_DNA"/>
</dbReference>
<accession>A0A8J7YKV9</accession>
<gene>
    <name evidence="2" type="ORF">J9259_07535</name>
</gene>
<feature type="region of interest" description="Disordered" evidence="1">
    <location>
        <begin position="460"/>
        <end position="490"/>
    </location>
</feature>
<dbReference type="Proteomes" id="UP000716004">
    <property type="component" value="Unassembled WGS sequence"/>
</dbReference>
<feature type="region of interest" description="Disordered" evidence="1">
    <location>
        <begin position="259"/>
        <end position="285"/>
    </location>
</feature>
<name>A0A8J7YKV9_9ARCH</name>
<feature type="compositionally biased region" description="Low complexity" evidence="1">
    <location>
        <begin position="465"/>
        <end position="478"/>
    </location>
</feature>
<dbReference type="AlphaFoldDB" id="A0A8J7YKV9"/>
<organism evidence="2 3">
    <name type="scientific">Candidatus Sysuiplasma superficiale</name>
    <dbReference type="NCBI Taxonomy" id="2823368"/>
    <lineage>
        <taxon>Archaea</taxon>
        <taxon>Methanobacteriati</taxon>
        <taxon>Thermoplasmatota</taxon>
        <taxon>Thermoplasmata</taxon>
        <taxon>Candidatus Sysuiplasmatales</taxon>
        <taxon>Candidatus Sysuiplasmataceae</taxon>
        <taxon>Candidatus Sysuiplasma</taxon>
    </lineage>
</organism>
<evidence type="ECO:0000313" key="3">
    <source>
        <dbReference type="Proteomes" id="UP000716004"/>
    </source>
</evidence>
<proteinExistence type="predicted"/>
<evidence type="ECO:0000256" key="1">
    <source>
        <dbReference type="SAM" id="MobiDB-lite"/>
    </source>
</evidence>
<reference evidence="2" key="1">
    <citation type="submission" date="2021-04" db="EMBL/GenBank/DDBJ databases">
        <title>Genomic insights into ecological role and evolution of a novel Thermoplasmata order Candidatus Sysuiplasmatales.</title>
        <authorList>
            <person name="Yuan Y."/>
        </authorList>
    </citation>
    <scope>NUCLEOTIDE SEQUENCE</scope>
    <source>
        <strain evidence="2">YP2-bin.285</strain>
    </source>
</reference>
<evidence type="ECO:0000313" key="2">
    <source>
        <dbReference type="EMBL" id="MBX8632349.1"/>
    </source>
</evidence>
<protein>
    <submittedName>
        <fullName evidence="2">Uncharacterized protein</fullName>
    </submittedName>
</protein>